<dbReference type="SUPFAM" id="SSF52540">
    <property type="entry name" value="P-loop containing nucleoside triphosphate hydrolases"/>
    <property type="match status" value="1"/>
</dbReference>
<evidence type="ECO:0000256" key="2">
    <source>
        <dbReference type="ARBA" id="ARBA00022741"/>
    </source>
</evidence>
<protein>
    <submittedName>
        <fullName evidence="5">Putative ABC transport system ATP-binding protein</fullName>
    </submittedName>
</protein>
<dbReference type="Pfam" id="PF00005">
    <property type="entry name" value="ABC_tran"/>
    <property type="match status" value="1"/>
</dbReference>
<dbReference type="PANTHER" id="PTHR24220">
    <property type="entry name" value="IMPORT ATP-BINDING PROTEIN"/>
    <property type="match status" value="1"/>
</dbReference>
<dbReference type="PROSITE" id="PS50893">
    <property type="entry name" value="ABC_TRANSPORTER_2"/>
    <property type="match status" value="1"/>
</dbReference>
<accession>A0A1M7PDR4</accession>
<dbReference type="GO" id="GO:0016887">
    <property type="term" value="F:ATP hydrolysis activity"/>
    <property type="evidence" value="ECO:0007669"/>
    <property type="project" value="InterPro"/>
</dbReference>
<dbReference type="InterPro" id="IPR017911">
    <property type="entry name" value="MacB-like_ATP-bd"/>
</dbReference>
<keyword evidence="6" id="KW-1185">Reference proteome</keyword>
<evidence type="ECO:0000256" key="3">
    <source>
        <dbReference type="ARBA" id="ARBA00022840"/>
    </source>
</evidence>
<proteinExistence type="predicted"/>
<dbReference type="STRING" id="388280.SAMN04488057_10890"/>
<gene>
    <name evidence="5" type="ORF">SAMN04488057_10890</name>
</gene>
<organism evidence="5 6">
    <name type="scientific">Cyclobacterium lianum</name>
    <dbReference type="NCBI Taxonomy" id="388280"/>
    <lineage>
        <taxon>Bacteria</taxon>
        <taxon>Pseudomonadati</taxon>
        <taxon>Bacteroidota</taxon>
        <taxon>Cytophagia</taxon>
        <taxon>Cytophagales</taxon>
        <taxon>Cyclobacteriaceae</taxon>
        <taxon>Cyclobacterium</taxon>
    </lineage>
</organism>
<dbReference type="CDD" id="cd03255">
    <property type="entry name" value="ABC_MJ0796_LolCDE_FtsE"/>
    <property type="match status" value="1"/>
</dbReference>
<dbReference type="GO" id="GO:0005886">
    <property type="term" value="C:plasma membrane"/>
    <property type="evidence" value="ECO:0007669"/>
    <property type="project" value="TreeGrafter"/>
</dbReference>
<dbReference type="InterPro" id="IPR003593">
    <property type="entry name" value="AAA+_ATPase"/>
</dbReference>
<feature type="domain" description="ABC transporter" evidence="4">
    <location>
        <begin position="2"/>
        <end position="212"/>
    </location>
</feature>
<dbReference type="EMBL" id="FRCY01000008">
    <property type="protein sequence ID" value="SHN15070.1"/>
    <property type="molecule type" value="Genomic_DNA"/>
</dbReference>
<keyword evidence="2" id="KW-0547">Nucleotide-binding</keyword>
<evidence type="ECO:0000313" key="6">
    <source>
        <dbReference type="Proteomes" id="UP000184513"/>
    </source>
</evidence>
<dbReference type="Proteomes" id="UP000184513">
    <property type="component" value="Unassembled WGS sequence"/>
</dbReference>
<dbReference type="Gene3D" id="3.40.50.300">
    <property type="entry name" value="P-loop containing nucleotide triphosphate hydrolases"/>
    <property type="match status" value="1"/>
</dbReference>
<keyword evidence="1" id="KW-0813">Transport</keyword>
<evidence type="ECO:0000256" key="1">
    <source>
        <dbReference type="ARBA" id="ARBA00022448"/>
    </source>
</evidence>
<dbReference type="InterPro" id="IPR015854">
    <property type="entry name" value="ABC_transpr_LolD-like"/>
</dbReference>
<dbReference type="OrthoDB" id="1114670at2"/>
<dbReference type="GO" id="GO:0022857">
    <property type="term" value="F:transmembrane transporter activity"/>
    <property type="evidence" value="ECO:0007669"/>
    <property type="project" value="TreeGrafter"/>
</dbReference>
<keyword evidence="3 5" id="KW-0067">ATP-binding</keyword>
<name>A0A1M7PDR4_9BACT</name>
<sequence length="212" mass="23036">MIATKSIQFAYEGVPAFELPDLEIGAGESLLVLGKSGSGKTTFLNIMAGLLAPKAGEVLVNGTSLYALRGHRLDKFRGKNIGIVFQKPHILSPLTVGENVALPQFFSKKSVSRDVDRMLDELGIMDKKNKRIDTLSEGEAQRVSIARALVNDPKVILADEPTASLDDDNAGIVVHLLKSQAMRLGAALLIVTHDHRIKSEIDQSITLKRKDL</sequence>
<reference evidence="5 6" key="1">
    <citation type="submission" date="2016-11" db="EMBL/GenBank/DDBJ databases">
        <authorList>
            <person name="Jaros S."/>
            <person name="Januszkiewicz K."/>
            <person name="Wedrychowicz H."/>
        </authorList>
    </citation>
    <scope>NUCLEOTIDE SEQUENCE [LARGE SCALE GENOMIC DNA]</scope>
    <source>
        <strain evidence="5 6">CGMCC 1.6102</strain>
    </source>
</reference>
<dbReference type="InterPro" id="IPR003439">
    <property type="entry name" value="ABC_transporter-like_ATP-bd"/>
</dbReference>
<dbReference type="InterPro" id="IPR027417">
    <property type="entry name" value="P-loop_NTPase"/>
</dbReference>
<dbReference type="SMART" id="SM00382">
    <property type="entry name" value="AAA"/>
    <property type="match status" value="1"/>
</dbReference>
<dbReference type="AlphaFoldDB" id="A0A1M7PDR4"/>
<evidence type="ECO:0000259" key="4">
    <source>
        <dbReference type="PROSITE" id="PS50893"/>
    </source>
</evidence>
<dbReference type="RefSeq" id="WP_073095219.1">
    <property type="nucleotide sequence ID" value="NZ_FRCY01000008.1"/>
</dbReference>
<evidence type="ECO:0000313" key="5">
    <source>
        <dbReference type="EMBL" id="SHN15070.1"/>
    </source>
</evidence>
<dbReference type="GO" id="GO:0005524">
    <property type="term" value="F:ATP binding"/>
    <property type="evidence" value="ECO:0007669"/>
    <property type="project" value="UniProtKB-KW"/>
</dbReference>